<keyword evidence="8" id="KW-0472">Membrane</keyword>
<dbReference type="EC" id="2.7.13.3" evidence="2"/>
<dbReference type="SMART" id="SM00387">
    <property type="entry name" value="HATPase_c"/>
    <property type="match status" value="1"/>
</dbReference>
<gene>
    <name evidence="10" type="ORF">RM573_15855</name>
</gene>
<dbReference type="Proteomes" id="UP001266357">
    <property type="component" value="Unassembled WGS sequence"/>
</dbReference>
<dbReference type="InterPro" id="IPR050351">
    <property type="entry name" value="BphY/WalK/GraS-like"/>
</dbReference>
<proteinExistence type="predicted"/>
<keyword evidence="8" id="KW-1133">Transmembrane helix</keyword>
<evidence type="ECO:0000256" key="5">
    <source>
        <dbReference type="ARBA" id="ARBA00022777"/>
    </source>
</evidence>
<evidence type="ECO:0000256" key="4">
    <source>
        <dbReference type="ARBA" id="ARBA00022741"/>
    </source>
</evidence>
<evidence type="ECO:0000256" key="1">
    <source>
        <dbReference type="ARBA" id="ARBA00000085"/>
    </source>
</evidence>
<evidence type="ECO:0000313" key="10">
    <source>
        <dbReference type="EMBL" id="MDT0605079.1"/>
    </source>
</evidence>
<dbReference type="InterPro" id="IPR036890">
    <property type="entry name" value="HATPase_C_sf"/>
</dbReference>
<dbReference type="EMBL" id="JAVRIF010000011">
    <property type="protein sequence ID" value="MDT0605079.1"/>
    <property type="molecule type" value="Genomic_DNA"/>
</dbReference>
<keyword evidence="4" id="KW-0547">Nucleotide-binding</keyword>
<organism evidence="10 11">
    <name type="scientific">Thalassotalea castellviae</name>
    <dbReference type="NCBI Taxonomy" id="3075612"/>
    <lineage>
        <taxon>Bacteria</taxon>
        <taxon>Pseudomonadati</taxon>
        <taxon>Pseudomonadota</taxon>
        <taxon>Gammaproteobacteria</taxon>
        <taxon>Alteromonadales</taxon>
        <taxon>Colwelliaceae</taxon>
        <taxon>Thalassotalea</taxon>
    </lineage>
</organism>
<feature type="domain" description="Histidine kinase" evidence="9">
    <location>
        <begin position="244"/>
        <end position="452"/>
    </location>
</feature>
<comment type="catalytic activity">
    <reaction evidence="1">
        <text>ATP + protein L-histidine = ADP + protein N-phospho-L-histidine.</text>
        <dbReference type="EC" id="2.7.13.3"/>
    </reaction>
</comment>
<feature type="transmembrane region" description="Helical" evidence="8">
    <location>
        <begin position="49"/>
        <end position="69"/>
    </location>
</feature>
<evidence type="ECO:0000256" key="8">
    <source>
        <dbReference type="SAM" id="Phobius"/>
    </source>
</evidence>
<dbReference type="InterPro" id="IPR036097">
    <property type="entry name" value="HisK_dim/P_sf"/>
</dbReference>
<reference evidence="10 11" key="1">
    <citation type="submission" date="2023-09" db="EMBL/GenBank/DDBJ databases">
        <authorList>
            <person name="Rey-Velasco X."/>
        </authorList>
    </citation>
    <scope>NUCLEOTIDE SEQUENCE [LARGE SCALE GENOMIC DNA]</scope>
    <source>
        <strain evidence="10 11">W431</strain>
    </source>
</reference>
<dbReference type="PROSITE" id="PS50109">
    <property type="entry name" value="HIS_KIN"/>
    <property type="match status" value="1"/>
</dbReference>
<evidence type="ECO:0000256" key="2">
    <source>
        <dbReference type="ARBA" id="ARBA00012438"/>
    </source>
</evidence>
<dbReference type="GO" id="GO:0005524">
    <property type="term" value="F:ATP binding"/>
    <property type="evidence" value="ECO:0007669"/>
    <property type="project" value="UniProtKB-KW"/>
</dbReference>
<dbReference type="SUPFAM" id="SSF47384">
    <property type="entry name" value="Homodimeric domain of signal transducing histidine kinase"/>
    <property type="match status" value="1"/>
</dbReference>
<dbReference type="Gene3D" id="3.30.565.10">
    <property type="entry name" value="Histidine kinase-like ATPase, C-terminal domain"/>
    <property type="match status" value="1"/>
</dbReference>
<evidence type="ECO:0000259" key="9">
    <source>
        <dbReference type="PROSITE" id="PS50109"/>
    </source>
</evidence>
<dbReference type="SUPFAM" id="SSF55874">
    <property type="entry name" value="ATPase domain of HSP90 chaperone/DNA topoisomerase II/histidine kinase"/>
    <property type="match status" value="1"/>
</dbReference>
<dbReference type="PRINTS" id="PR00344">
    <property type="entry name" value="BCTRLSENSOR"/>
</dbReference>
<dbReference type="Pfam" id="PF02518">
    <property type="entry name" value="HATPase_c"/>
    <property type="match status" value="1"/>
</dbReference>
<dbReference type="InterPro" id="IPR005467">
    <property type="entry name" value="His_kinase_dom"/>
</dbReference>
<evidence type="ECO:0000256" key="6">
    <source>
        <dbReference type="ARBA" id="ARBA00022840"/>
    </source>
</evidence>
<evidence type="ECO:0000313" key="11">
    <source>
        <dbReference type="Proteomes" id="UP001266357"/>
    </source>
</evidence>
<evidence type="ECO:0000256" key="7">
    <source>
        <dbReference type="ARBA" id="ARBA00023012"/>
    </source>
</evidence>
<dbReference type="InterPro" id="IPR003594">
    <property type="entry name" value="HATPase_dom"/>
</dbReference>
<name>A0ABU3A4H6_9GAMM</name>
<evidence type="ECO:0000256" key="3">
    <source>
        <dbReference type="ARBA" id="ARBA00022679"/>
    </source>
</evidence>
<keyword evidence="3" id="KW-0808">Transferase</keyword>
<protein>
    <recommendedName>
        <fullName evidence="2">histidine kinase</fullName>
        <ecNumber evidence="2">2.7.13.3</ecNumber>
    </recommendedName>
</protein>
<dbReference type="PANTHER" id="PTHR42878:SF7">
    <property type="entry name" value="SENSOR HISTIDINE KINASE GLRK"/>
    <property type="match status" value="1"/>
</dbReference>
<keyword evidence="5" id="KW-0418">Kinase</keyword>
<feature type="transmembrane region" description="Helical" evidence="8">
    <location>
        <begin position="26"/>
        <end position="43"/>
    </location>
</feature>
<sequence>MNLFKSARQWLLGNAKYYQGDNQLKLVLLVCIPCVAMTISALLLAEISIYLIAFIIIILTLLCSYVVVASQLNSDYQIRTLSNLIESMIDGDYTLRGRLQTNQAFQELLNLINELADTLSQHKIEAKESRLLLERIMEQMDAIVLATDETGLVVMANASAKKLVLGNVENIEKIQLSSTLIGGEIEHATSGIVDFSHTQLTGEHFLLKESFLSEGKKHQLYMLTNAERLLMEKERKAWQSLLRVLSHELNNSLTPIVAISQTMQSKLQKLADEKQQTSLLDGIGIINERAGSLSEFIASYSQLAHLPKPNVSNISLKIMLDNLAALFPMCEVNTVIDEKLMIHVDKNQFEQVLINIFKNAVEAMELQSEKVIQVNSYQEGAWQHIIIEDQGAGIANLENVFVPFYTTKNKGSGIGLTLCRQIMFNHNGLIKLKNVGVKNKGVAVTLSLPAIEYVNFS</sequence>
<keyword evidence="6 10" id="KW-0067">ATP-binding</keyword>
<keyword evidence="11" id="KW-1185">Reference proteome</keyword>
<dbReference type="InterPro" id="IPR004358">
    <property type="entry name" value="Sig_transdc_His_kin-like_C"/>
</dbReference>
<comment type="caution">
    <text evidence="10">The sequence shown here is derived from an EMBL/GenBank/DDBJ whole genome shotgun (WGS) entry which is preliminary data.</text>
</comment>
<dbReference type="PANTHER" id="PTHR42878">
    <property type="entry name" value="TWO-COMPONENT HISTIDINE KINASE"/>
    <property type="match status" value="1"/>
</dbReference>
<dbReference type="RefSeq" id="WP_311584232.1">
    <property type="nucleotide sequence ID" value="NZ_JAVRIF010000011.1"/>
</dbReference>
<keyword evidence="8" id="KW-0812">Transmembrane</keyword>
<accession>A0ABU3A4H6</accession>
<keyword evidence="7" id="KW-0902">Two-component regulatory system</keyword>